<reference evidence="4" key="1">
    <citation type="submission" date="2017-04" db="EMBL/GenBank/DDBJ databases">
        <authorList>
            <person name="Varghese N."/>
            <person name="Submissions S."/>
        </authorList>
    </citation>
    <scope>NUCLEOTIDE SEQUENCE [LARGE SCALE GENOMIC DNA]</scope>
    <source>
        <strain evidence="4">DSM 16537</strain>
    </source>
</reference>
<accession>A0A1W2H832</accession>
<sequence length="183" mass="20838">MKLLKFIGQLVNKSSITILFISIVFLVYVLLMKYIDHSTRSIIILIPVLALCKVIFFTFFTFRKMQALMNRLAGISEVLLIFALLVVLMSFSFATDFSCLAEFDRQSFKGISDNTNMSSWKRLFDYFYLSVVTFTSLGYGDIVPLSIPAKLLVMMEVGLSFLLVIFGLSNIKLIQHKISNTIQ</sequence>
<dbReference type="OrthoDB" id="9799090at2"/>
<dbReference type="Gene3D" id="1.10.287.70">
    <property type="match status" value="1"/>
</dbReference>
<name>A0A1W2H832_9BACT</name>
<dbReference type="EMBL" id="LT838813">
    <property type="protein sequence ID" value="SMD44736.1"/>
    <property type="molecule type" value="Genomic_DNA"/>
</dbReference>
<feature type="transmembrane region" description="Helical" evidence="1">
    <location>
        <begin position="15"/>
        <end position="35"/>
    </location>
</feature>
<dbReference type="Pfam" id="PF07885">
    <property type="entry name" value="Ion_trans_2"/>
    <property type="match status" value="1"/>
</dbReference>
<evidence type="ECO:0000259" key="2">
    <source>
        <dbReference type="Pfam" id="PF07885"/>
    </source>
</evidence>
<keyword evidence="1" id="KW-1133">Transmembrane helix</keyword>
<gene>
    <name evidence="3" type="ORF">SAMN00777080_3365</name>
</gene>
<protein>
    <submittedName>
        <fullName evidence="3">Ion channel</fullName>
    </submittedName>
</protein>
<feature type="transmembrane region" description="Helical" evidence="1">
    <location>
        <begin position="123"/>
        <end position="139"/>
    </location>
</feature>
<evidence type="ECO:0000313" key="4">
    <source>
        <dbReference type="Proteomes" id="UP000192333"/>
    </source>
</evidence>
<dbReference type="RefSeq" id="WP_084121524.1">
    <property type="nucleotide sequence ID" value="NZ_LT838813.1"/>
</dbReference>
<feature type="transmembrane region" description="Helical" evidence="1">
    <location>
        <begin position="80"/>
        <end position="103"/>
    </location>
</feature>
<feature type="domain" description="Potassium channel" evidence="2">
    <location>
        <begin position="98"/>
        <end position="170"/>
    </location>
</feature>
<keyword evidence="4" id="KW-1185">Reference proteome</keyword>
<proteinExistence type="predicted"/>
<feature type="transmembrane region" description="Helical" evidence="1">
    <location>
        <begin position="42"/>
        <end position="60"/>
    </location>
</feature>
<dbReference type="AlphaFoldDB" id="A0A1W2H832"/>
<feature type="transmembrane region" description="Helical" evidence="1">
    <location>
        <begin position="151"/>
        <end position="171"/>
    </location>
</feature>
<dbReference type="STRING" id="758820.SAMN00777080_3365"/>
<dbReference type="InterPro" id="IPR013099">
    <property type="entry name" value="K_chnl_dom"/>
</dbReference>
<dbReference type="Proteomes" id="UP000192333">
    <property type="component" value="Chromosome I"/>
</dbReference>
<dbReference type="SUPFAM" id="SSF81324">
    <property type="entry name" value="Voltage-gated potassium channels"/>
    <property type="match status" value="1"/>
</dbReference>
<evidence type="ECO:0000256" key="1">
    <source>
        <dbReference type="SAM" id="Phobius"/>
    </source>
</evidence>
<keyword evidence="1" id="KW-0472">Membrane</keyword>
<organism evidence="3 4">
    <name type="scientific">Aquiflexum balticum DSM 16537</name>
    <dbReference type="NCBI Taxonomy" id="758820"/>
    <lineage>
        <taxon>Bacteria</taxon>
        <taxon>Pseudomonadati</taxon>
        <taxon>Bacteroidota</taxon>
        <taxon>Cytophagia</taxon>
        <taxon>Cytophagales</taxon>
        <taxon>Cyclobacteriaceae</taxon>
        <taxon>Aquiflexum</taxon>
    </lineage>
</organism>
<evidence type="ECO:0000313" key="3">
    <source>
        <dbReference type="EMBL" id="SMD44736.1"/>
    </source>
</evidence>
<keyword evidence="1" id="KW-0812">Transmembrane</keyword>